<keyword evidence="3" id="KW-0238">DNA-binding</keyword>
<dbReference type="PANTHER" id="PTHR33258:SF1">
    <property type="entry name" value="TRANSPOSASE INSL FOR INSERTION SEQUENCE ELEMENT IS186A-RELATED"/>
    <property type="match status" value="1"/>
</dbReference>
<reference evidence="6 7" key="1">
    <citation type="submission" date="2017-02" db="EMBL/GenBank/DDBJ databases">
        <title>Complete genome sequence of the cold-active Pseudoalteromonas aliena strain EH1 isolated from Arctic seawater.</title>
        <authorList>
            <person name="Kim E."/>
            <person name="Heo E."/>
            <person name="Kim H."/>
            <person name="Kim D."/>
        </authorList>
    </citation>
    <scope>NUCLEOTIDE SEQUENCE [LARGE SCALE GENOMIC DNA]</scope>
    <source>
        <strain evidence="6 7">EH1</strain>
    </source>
</reference>
<dbReference type="GO" id="GO:0006313">
    <property type="term" value="P:DNA transposition"/>
    <property type="evidence" value="ECO:0007669"/>
    <property type="project" value="InterPro"/>
</dbReference>
<keyword evidence="2" id="KW-0815">Transposition</keyword>
<feature type="domain" description="Transposase IS4-like" evidence="5">
    <location>
        <begin position="115"/>
        <end position="333"/>
    </location>
</feature>
<protein>
    <submittedName>
        <fullName evidence="6">Transposase</fullName>
    </submittedName>
</protein>
<evidence type="ECO:0000313" key="6">
    <source>
        <dbReference type="EMBL" id="AQQ02092.1"/>
    </source>
</evidence>
<dbReference type="NCBIfam" id="NF033592">
    <property type="entry name" value="transpos_IS4_1"/>
    <property type="match status" value="1"/>
</dbReference>
<evidence type="ECO:0000256" key="1">
    <source>
        <dbReference type="ARBA" id="ARBA00010075"/>
    </source>
</evidence>
<dbReference type="GO" id="GO:0003677">
    <property type="term" value="F:DNA binding"/>
    <property type="evidence" value="ECO:0007669"/>
    <property type="project" value="UniProtKB-KW"/>
</dbReference>
<dbReference type="SUPFAM" id="SSF53098">
    <property type="entry name" value="Ribonuclease H-like"/>
    <property type="match status" value="1"/>
</dbReference>
<evidence type="ECO:0000256" key="4">
    <source>
        <dbReference type="ARBA" id="ARBA00023172"/>
    </source>
</evidence>
<dbReference type="PANTHER" id="PTHR33258">
    <property type="entry name" value="TRANSPOSASE INSL FOR INSERTION SEQUENCE ELEMENT IS186A-RELATED"/>
    <property type="match status" value="1"/>
</dbReference>
<dbReference type="InterPro" id="IPR047952">
    <property type="entry name" value="Transpos_IS4"/>
</dbReference>
<organism evidence="6 7">
    <name type="scientific">Pseudoalteromonas aliena</name>
    <dbReference type="NCBI Taxonomy" id="247523"/>
    <lineage>
        <taxon>Bacteria</taxon>
        <taxon>Pseudomonadati</taxon>
        <taxon>Pseudomonadota</taxon>
        <taxon>Gammaproteobacteria</taxon>
        <taxon>Alteromonadales</taxon>
        <taxon>Pseudoalteromonadaceae</taxon>
        <taxon>Pseudoalteromonas</taxon>
    </lineage>
</organism>
<keyword evidence="4" id="KW-0233">DNA recombination</keyword>
<sequence>MNANIFINKLKSILSEKKLNRLGKQVAFTKRERNITAFHMVVSLVAALGDKKTIYLSEILRVYNQLTGQSIKYKPFHNQLVKPELAELMREVTNKVFNCWINDVLKYTKKDLFKFDNILIQDGSSIMLHRSLKDVFPGRFSNTCPAAIELHATLNLTQGCFEKAGITPDSYSEREELPTFKELKGQLLLADRGYYSGSYIHELDKAGGFYVLRAKGLKAVRVHTAFKQNGQELTGSHSPKLCELLPELPKNDLIDMHVSIKNKITRVVGYWSKKEKQYTFLVTNLSIDEFTATEIGKLYRLRWQVELLCKECKSYNNLRGFQTSSATLQEALIYVSLIVTTLKRFLTGCIEKIFKTEMSTMTVAKTTGVWWIGILTAIIRKHRKGLLNAVNGAFDFLRKNAARAHPKRDRKTGVFQYGVEPNF</sequence>
<evidence type="ECO:0000259" key="5">
    <source>
        <dbReference type="Pfam" id="PF01609"/>
    </source>
</evidence>
<dbReference type="GO" id="GO:0004803">
    <property type="term" value="F:transposase activity"/>
    <property type="evidence" value="ECO:0007669"/>
    <property type="project" value="InterPro"/>
</dbReference>
<dbReference type="Pfam" id="PF01609">
    <property type="entry name" value="DDE_Tnp_1"/>
    <property type="match status" value="1"/>
</dbReference>
<evidence type="ECO:0000256" key="2">
    <source>
        <dbReference type="ARBA" id="ARBA00022578"/>
    </source>
</evidence>
<dbReference type="AlphaFoldDB" id="A0A1Q2H424"/>
<name>A0A1Q2H424_9GAMM</name>
<dbReference type="InterPro" id="IPR012337">
    <property type="entry name" value="RNaseH-like_sf"/>
</dbReference>
<proteinExistence type="inferred from homology"/>
<dbReference type="EMBL" id="CP019628">
    <property type="protein sequence ID" value="AQQ02092.1"/>
    <property type="molecule type" value="Genomic_DNA"/>
</dbReference>
<comment type="similarity">
    <text evidence="1">Belongs to the transposase 11 family.</text>
</comment>
<evidence type="ECO:0000256" key="3">
    <source>
        <dbReference type="ARBA" id="ARBA00023125"/>
    </source>
</evidence>
<dbReference type="InterPro" id="IPR002559">
    <property type="entry name" value="Transposase_11"/>
</dbReference>
<dbReference type="KEGG" id="paln:B0W48_12795"/>
<gene>
    <name evidence="6" type="ORF">B0W48_12795</name>
</gene>
<dbReference type="RefSeq" id="WP_077538957.1">
    <property type="nucleotide sequence ID" value="NZ_CP019628.1"/>
</dbReference>
<dbReference type="Proteomes" id="UP000188243">
    <property type="component" value="Chromosome"/>
</dbReference>
<evidence type="ECO:0000313" key="7">
    <source>
        <dbReference type="Proteomes" id="UP000188243"/>
    </source>
</evidence>
<accession>A0A1Q2H424</accession>